<feature type="region of interest" description="Disordered" evidence="1">
    <location>
        <begin position="411"/>
        <end position="446"/>
    </location>
</feature>
<feature type="region of interest" description="Disordered" evidence="1">
    <location>
        <begin position="1"/>
        <end position="29"/>
    </location>
</feature>
<reference evidence="2" key="1">
    <citation type="submission" date="2021-01" db="EMBL/GenBank/DDBJ databases">
        <authorList>
            <person name="Corre E."/>
            <person name="Pelletier E."/>
            <person name="Niang G."/>
            <person name="Scheremetjew M."/>
            <person name="Finn R."/>
            <person name="Kale V."/>
            <person name="Holt S."/>
            <person name="Cochrane G."/>
            <person name="Meng A."/>
            <person name="Brown T."/>
            <person name="Cohen L."/>
        </authorList>
    </citation>
    <scope>NUCLEOTIDE SEQUENCE</scope>
    <source>
        <strain evidence="2">NY070348D</strain>
    </source>
</reference>
<name>A0A7S2S3V7_9STRA</name>
<sequence length="705" mass="78481">MQVCIPDGDRPPPPPPPTNGYGGARQGGNMSPVDDWEMIMFDPSADVQDINLWDASECTMFNGQQSPRAEVEPGDAALSWLPSVDEMGKDTWIVDTSNPPAYKFQLCSKRVLAAMKEFLSSEQGESAVNQIFRSMEKTGKSPFQRDGRPSRAFQNKVAMAFYKGIYDVSADSASFDFPKRNLWEEVDPAKTMVMFYSQHGKNKNRKTLVKFLQKLGESMRPLIVKKYSPVQQGQKPGANKRSASQGKPVKRRKRSRSTQRKTQDRLGDVSKLLNEYSLDENIDARDRVRCLTEIANFASELAKNLRATEIEEGDSEFTDQNDDGDHDDDGAFDDSENNHSGSDNGSDDHSDATSHGNSSGGFEDFFGPDDNSFMDDIWGLNLRSCFNLTKSIGISMDLDNFRAVLRAVEQDKGKKAAEEKEGPECDTKDDEGAVAKEQFPSKTKKVVPVEKPSSSLKQSRVSLLESIDSVLRNFPSTIGVHRVGTIPTQISTVKKEISPDAQQCENPAASNEKPVWDVTTPGGPKSTFLSESEVVPSLLSSDVIQLVKNREQFQFSLITKRDDAVRESEVHVADTYNETSESVRSLEVGGEHKQRCCIPWQEIDVSSKAHSIMLRMNWKDQGAQLDRKGAVFVMRGAAIPPSNPFVPTEDIVASSFPAPHEWKDLVLCFPVAPMETYKLWISRGDGVGYELHIDNLQVFELCKKE</sequence>
<feature type="compositionally biased region" description="Acidic residues" evidence="1">
    <location>
        <begin position="310"/>
        <end position="335"/>
    </location>
</feature>
<gene>
    <name evidence="2" type="ORF">QSP1433_LOCUS9508</name>
</gene>
<feature type="region of interest" description="Disordered" evidence="1">
    <location>
        <begin position="310"/>
        <end position="363"/>
    </location>
</feature>
<dbReference type="EMBL" id="HBHK01015157">
    <property type="protein sequence ID" value="CAD9687422.1"/>
    <property type="molecule type" value="Transcribed_RNA"/>
</dbReference>
<feature type="region of interest" description="Disordered" evidence="1">
    <location>
        <begin position="227"/>
        <end position="268"/>
    </location>
</feature>
<proteinExistence type="predicted"/>
<accession>A0A7S2S3V7</accession>
<organism evidence="2">
    <name type="scientific">Mucochytrium quahogii</name>
    <dbReference type="NCBI Taxonomy" id="96639"/>
    <lineage>
        <taxon>Eukaryota</taxon>
        <taxon>Sar</taxon>
        <taxon>Stramenopiles</taxon>
        <taxon>Bigyra</taxon>
        <taxon>Labyrinthulomycetes</taxon>
        <taxon>Thraustochytrida</taxon>
        <taxon>Thraustochytriidae</taxon>
        <taxon>Mucochytrium</taxon>
    </lineage>
</organism>
<feature type="compositionally biased region" description="Basic residues" evidence="1">
    <location>
        <begin position="248"/>
        <end position="259"/>
    </location>
</feature>
<feature type="compositionally biased region" description="Basic and acidic residues" evidence="1">
    <location>
        <begin position="411"/>
        <end position="434"/>
    </location>
</feature>
<evidence type="ECO:0000256" key="1">
    <source>
        <dbReference type="SAM" id="MobiDB-lite"/>
    </source>
</evidence>
<evidence type="ECO:0000313" key="2">
    <source>
        <dbReference type="EMBL" id="CAD9687422.1"/>
    </source>
</evidence>
<dbReference type="AlphaFoldDB" id="A0A7S2S3V7"/>
<protein>
    <submittedName>
        <fullName evidence="2">Uncharacterized protein</fullName>
    </submittedName>
</protein>